<dbReference type="InterPro" id="IPR004162">
    <property type="entry name" value="SINA-like_animal"/>
</dbReference>
<dbReference type="InterPro" id="IPR013010">
    <property type="entry name" value="Znf_SIAH"/>
</dbReference>
<dbReference type="GO" id="GO:0005737">
    <property type="term" value="C:cytoplasm"/>
    <property type="evidence" value="ECO:0007669"/>
    <property type="project" value="TreeGrafter"/>
</dbReference>
<accession>A0A1B6CS47</accession>
<name>A0A1B6CS47_9HEMI</name>
<dbReference type="PROSITE" id="PS50089">
    <property type="entry name" value="ZF_RING_2"/>
    <property type="match status" value="1"/>
</dbReference>
<dbReference type="SUPFAM" id="SSF49599">
    <property type="entry name" value="TRAF domain-like"/>
    <property type="match status" value="1"/>
</dbReference>
<dbReference type="GO" id="GO:0008270">
    <property type="term" value="F:zinc ion binding"/>
    <property type="evidence" value="ECO:0007669"/>
    <property type="project" value="UniProtKB-KW"/>
</dbReference>
<feature type="domain" description="RING-type" evidence="11">
    <location>
        <begin position="22"/>
        <end position="57"/>
    </location>
</feature>
<dbReference type="Pfam" id="PF21362">
    <property type="entry name" value="Sina_RING"/>
    <property type="match status" value="1"/>
</dbReference>
<dbReference type="PROSITE" id="PS51081">
    <property type="entry name" value="ZF_SIAH"/>
    <property type="match status" value="1"/>
</dbReference>
<evidence type="ECO:0000256" key="10">
    <source>
        <dbReference type="PROSITE-ProRule" id="PRU00455"/>
    </source>
</evidence>
<dbReference type="PANTHER" id="PTHR45877">
    <property type="entry name" value="E3 UBIQUITIN-PROTEIN LIGASE SIAH2"/>
    <property type="match status" value="1"/>
</dbReference>
<keyword evidence="7 10" id="KW-0863">Zinc-finger</keyword>
<dbReference type="Pfam" id="PF21361">
    <property type="entry name" value="Sina_ZnF"/>
    <property type="match status" value="1"/>
</dbReference>
<dbReference type="PANTHER" id="PTHR45877:SF2">
    <property type="entry name" value="E3 UBIQUITIN-PROTEIN LIGASE SINA-RELATED"/>
    <property type="match status" value="1"/>
</dbReference>
<dbReference type="InterPro" id="IPR013083">
    <property type="entry name" value="Znf_RING/FYVE/PHD"/>
</dbReference>
<dbReference type="InterPro" id="IPR001841">
    <property type="entry name" value="Znf_RING"/>
</dbReference>
<keyword evidence="5" id="KW-0808">Transferase</keyword>
<dbReference type="InterPro" id="IPR049548">
    <property type="entry name" value="Sina-like_RING"/>
</dbReference>
<dbReference type="UniPathway" id="UPA00143"/>
<evidence type="ECO:0000256" key="3">
    <source>
        <dbReference type="ARBA" id="ARBA00009119"/>
    </source>
</evidence>
<evidence type="ECO:0000256" key="9">
    <source>
        <dbReference type="ARBA" id="ARBA00022833"/>
    </source>
</evidence>
<keyword evidence="9" id="KW-0862">Zinc</keyword>
<comment type="pathway">
    <text evidence="2">Protein modification; protein ubiquitination.</text>
</comment>
<dbReference type="GO" id="GO:0043161">
    <property type="term" value="P:proteasome-mediated ubiquitin-dependent protein catabolic process"/>
    <property type="evidence" value="ECO:0007669"/>
    <property type="project" value="TreeGrafter"/>
</dbReference>
<evidence type="ECO:0000256" key="1">
    <source>
        <dbReference type="ARBA" id="ARBA00000900"/>
    </source>
</evidence>
<comment type="catalytic activity">
    <reaction evidence="1">
        <text>S-ubiquitinyl-[E2 ubiquitin-conjugating enzyme]-L-cysteine + [acceptor protein]-L-lysine = [E2 ubiquitin-conjugating enzyme]-L-cysteine + N(6)-ubiquitinyl-[acceptor protein]-L-lysine.</text>
        <dbReference type="EC" id="2.3.2.27"/>
    </reaction>
</comment>
<dbReference type="AlphaFoldDB" id="A0A1B6CS47"/>
<evidence type="ECO:0000256" key="7">
    <source>
        <dbReference type="ARBA" id="ARBA00022771"/>
    </source>
</evidence>
<evidence type="ECO:0000256" key="6">
    <source>
        <dbReference type="ARBA" id="ARBA00022723"/>
    </source>
</evidence>
<gene>
    <name evidence="13" type="ORF">g.13584</name>
</gene>
<evidence type="ECO:0000256" key="2">
    <source>
        <dbReference type="ARBA" id="ARBA00004906"/>
    </source>
</evidence>
<reference evidence="13" key="1">
    <citation type="submission" date="2015-12" db="EMBL/GenBank/DDBJ databases">
        <title>De novo transcriptome assembly of four potential Pierce s Disease insect vectors from Arizona vineyards.</title>
        <authorList>
            <person name="Tassone E.E."/>
        </authorList>
    </citation>
    <scope>NUCLEOTIDE SEQUENCE</scope>
</reference>
<feature type="domain" description="SIAH-type" evidence="12">
    <location>
        <begin position="76"/>
        <end position="133"/>
    </location>
</feature>
<organism evidence="13">
    <name type="scientific">Clastoptera arizonana</name>
    <name type="common">Arizona spittle bug</name>
    <dbReference type="NCBI Taxonomy" id="38151"/>
    <lineage>
        <taxon>Eukaryota</taxon>
        <taxon>Metazoa</taxon>
        <taxon>Ecdysozoa</taxon>
        <taxon>Arthropoda</taxon>
        <taxon>Hexapoda</taxon>
        <taxon>Insecta</taxon>
        <taxon>Pterygota</taxon>
        <taxon>Neoptera</taxon>
        <taxon>Paraneoptera</taxon>
        <taxon>Hemiptera</taxon>
        <taxon>Auchenorrhyncha</taxon>
        <taxon>Cercopoidea</taxon>
        <taxon>Clastopteridae</taxon>
        <taxon>Clastoptera</taxon>
    </lineage>
</organism>
<evidence type="ECO:0000313" key="13">
    <source>
        <dbReference type="EMBL" id="JAS16063.1"/>
    </source>
</evidence>
<sequence>MENLSLVDMIKALTAIEKTLECIICLDSLKLPVLMCSNNHCVCSSCGKDLKGCPSCQTPLASNIRYPLAFENILKDIPGQCEFSEHCKQFMLGSELREHKKICRYRPISCKIVSCNWKGSFHTLLHHVKTEHQDCLIDNKDGVAVFYDFSPNELYYSVKLVVALNCLFWMYTKNDVTKRKYLVILTYLPLEVIDFTSEIKFATENLKYDYKLRVLNQDVNIDEILSKDYLLFIPSDLLSYFISDKKKLMYKINISENESVIEAQLTENKFQNDNDVKRILTKMDVLCPCCKNILKPPLNTCKNYHSFCNRCEVTTCLLCDTAVTSDRKYPTFVDNLLK</sequence>
<protein>
    <recommendedName>
        <fullName evidence="4">RING-type E3 ubiquitin transferase</fullName>
        <ecNumber evidence="4">2.3.2.27</ecNumber>
    </recommendedName>
</protein>
<evidence type="ECO:0000256" key="5">
    <source>
        <dbReference type="ARBA" id="ARBA00022679"/>
    </source>
</evidence>
<dbReference type="GO" id="GO:0016567">
    <property type="term" value="P:protein ubiquitination"/>
    <property type="evidence" value="ECO:0007669"/>
    <property type="project" value="UniProtKB-UniPathway"/>
</dbReference>
<evidence type="ECO:0000259" key="12">
    <source>
        <dbReference type="PROSITE" id="PS51081"/>
    </source>
</evidence>
<keyword evidence="6" id="KW-0479">Metal-binding</keyword>
<evidence type="ECO:0000259" key="11">
    <source>
        <dbReference type="PROSITE" id="PS50089"/>
    </source>
</evidence>
<proteinExistence type="inferred from homology"/>
<dbReference type="GO" id="GO:0031624">
    <property type="term" value="F:ubiquitin conjugating enzyme binding"/>
    <property type="evidence" value="ECO:0007669"/>
    <property type="project" value="TreeGrafter"/>
</dbReference>
<dbReference type="GO" id="GO:0061630">
    <property type="term" value="F:ubiquitin protein ligase activity"/>
    <property type="evidence" value="ECO:0007669"/>
    <property type="project" value="UniProtKB-EC"/>
</dbReference>
<dbReference type="EMBL" id="GEDC01021235">
    <property type="protein sequence ID" value="JAS16063.1"/>
    <property type="molecule type" value="Transcribed_RNA"/>
</dbReference>
<dbReference type="SUPFAM" id="SSF57850">
    <property type="entry name" value="RING/U-box"/>
    <property type="match status" value="1"/>
</dbReference>
<evidence type="ECO:0000256" key="4">
    <source>
        <dbReference type="ARBA" id="ARBA00012483"/>
    </source>
</evidence>
<comment type="similarity">
    <text evidence="3">Belongs to the SINA (Seven in absentia) family.</text>
</comment>
<keyword evidence="8" id="KW-0833">Ubl conjugation pathway</keyword>
<dbReference type="EC" id="2.3.2.27" evidence="4"/>
<dbReference type="Gene3D" id="3.30.40.10">
    <property type="entry name" value="Zinc/RING finger domain, C3HC4 (zinc finger)"/>
    <property type="match status" value="2"/>
</dbReference>
<evidence type="ECO:0000256" key="8">
    <source>
        <dbReference type="ARBA" id="ARBA00022786"/>
    </source>
</evidence>